<dbReference type="OrthoDB" id="10251371at2759"/>
<name>A0A9W4NCD8_9EURO</name>
<sequence length="104" mass="10897">MVSAPSGVQVSPSPSQSVTPTVMVTVNAGPTGAGPFVIAGTGGIILSVSVQLVVDAGTPTAAHDVAKSDAQTTKFLILVYLFFPILQQRRSCRFEKARKPNKER</sequence>
<organism evidence="1 2">
    <name type="scientific">Penicillium salamii</name>
    <dbReference type="NCBI Taxonomy" id="1612424"/>
    <lineage>
        <taxon>Eukaryota</taxon>
        <taxon>Fungi</taxon>
        <taxon>Dikarya</taxon>
        <taxon>Ascomycota</taxon>
        <taxon>Pezizomycotina</taxon>
        <taxon>Eurotiomycetes</taxon>
        <taxon>Eurotiomycetidae</taxon>
        <taxon>Eurotiales</taxon>
        <taxon>Aspergillaceae</taxon>
        <taxon>Penicillium</taxon>
    </lineage>
</organism>
<dbReference type="EMBL" id="CAJVPG010000111">
    <property type="protein sequence ID" value="CAG8341121.1"/>
    <property type="molecule type" value="Genomic_DNA"/>
</dbReference>
<evidence type="ECO:0000313" key="2">
    <source>
        <dbReference type="Proteomes" id="UP001152649"/>
    </source>
</evidence>
<gene>
    <name evidence="1" type="ORF">PSALAMII_LOCUS2857</name>
</gene>
<keyword evidence="2" id="KW-1185">Reference proteome</keyword>
<dbReference type="AlphaFoldDB" id="A0A9W4NCD8"/>
<dbReference type="Proteomes" id="UP001152649">
    <property type="component" value="Unassembled WGS sequence"/>
</dbReference>
<proteinExistence type="predicted"/>
<comment type="caution">
    <text evidence="1">The sequence shown here is derived from an EMBL/GenBank/DDBJ whole genome shotgun (WGS) entry which is preliminary data.</text>
</comment>
<protein>
    <submittedName>
        <fullName evidence="1">Uncharacterized protein</fullName>
    </submittedName>
</protein>
<evidence type="ECO:0000313" key="1">
    <source>
        <dbReference type="EMBL" id="CAG8341121.1"/>
    </source>
</evidence>
<accession>A0A9W4NCD8</accession>
<reference evidence="1" key="1">
    <citation type="submission" date="2021-07" db="EMBL/GenBank/DDBJ databases">
        <authorList>
            <person name="Branca A.L. A."/>
        </authorList>
    </citation>
    <scope>NUCLEOTIDE SEQUENCE</scope>
</reference>